<dbReference type="Gene3D" id="3.40.50.360">
    <property type="match status" value="1"/>
</dbReference>
<feature type="domain" description="Flavodoxin-like fold" evidence="3">
    <location>
        <begin position="1"/>
        <end position="194"/>
    </location>
</feature>
<evidence type="ECO:0000256" key="1">
    <source>
        <dbReference type="ARBA" id="ARBA00006252"/>
    </source>
</evidence>
<dbReference type="InterPro" id="IPR029039">
    <property type="entry name" value="Flavoprotein-like_sf"/>
</dbReference>
<dbReference type="SUPFAM" id="SSF52218">
    <property type="entry name" value="Flavoproteins"/>
    <property type="match status" value="1"/>
</dbReference>
<comment type="similarity">
    <text evidence="1">Belongs to the NAD(P)H dehydrogenase (quinone) family.</text>
</comment>
<dbReference type="InterPro" id="IPR051545">
    <property type="entry name" value="NAD(P)H_dehydrogenase_qn"/>
</dbReference>
<dbReference type="EMBL" id="CAJZBQ010000053">
    <property type="protein sequence ID" value="CAG9331633.1"/>
    <property type="molecule type" value="Genomic_DNA"/>
</dbReference>
<dbReference type="Proteomes" id="UP001162131">
    <property type="component" value="Unassembled WGS sequence"/>
</dbReference>
<evidence type="ECO:0000313" key="4">
    <source>
        <dbReference type="EMBL" id="CAG9331633.1"/>
    </source>
</evidence>
<evidence type="ECO:0000259" key="3">
    <source>
        <dbReference type="Pfam" id="PF02525"/>
    </source>
</evidence>
<dbReference type="GO" id="GO:0003955">
    <property type="term" value="F:NAD(P)H dehydrogenase (quinone) activity"/>
    <property type="evidence" value="ECO:0007669"/>
    <property type="project" value="TreeGrafter"/>
</dbReference>
<accession>A0AAU9K405</accession>
<dbReference type="PANTHER" id="PTHR10204">
    <property type="entry name" value="NAD P H OXIDOREDUCTASE-RELATED"/>
    <property type="match status" value="1"/>
</dbReference>
<comment type="caution">
    <text evidence="4">The sequence shown here is derived from an EMBL/GenBank/DDBJ whole genome shotgun (WGS) entry which is preliminary data.</text>
</comment>
<organism evidence="4 5">
    <name type="scientific">Blepharisma stoltei</name>
    <dbReference type="NCBI Taxonomy" id="1481888"/>
    <lineage>
        <taxon>Eukaryota</taxon>
        <taxon>Sar</taxon>
        <taxon>Alveolata</taxon>
        <taxon>Ciliophora</taxon>
        <taxon>Postciliodesmatophora</taxon>
        <taxon>Heterotrichea</taxon>
        <taxon>Heterotrichida</taxon>
        <taxon>Blepharismidae</taxon>
        <taxon>Blepharisma</taxon>
    </lineage>
</organism>
<gene>
    <name evidence="4" type="ORF">BSTOLATCC_MIC53698</name>
</gene>
<sequence length="202" mass="23108">MKALIVYAHPSETSLNYAVKESLKLGFIDAGWEVIESDLYKMGYKPCLDRHDYPTFTEDAFSIDKASLKALEDHTYDREIEIEMDKIRAANIIVFQFPVWWQTTPAILTGWMQRNFPIGFGWPDPVLNGKKILVSCTAGNNPKEELETVLKVFTHPIEFMGGKILPLLIITKVNTMTAEERESELTYARERAREVATNFNEA</sequence>
<reference evidence="4" key="1">
    <citation type="submission" date="2021-09" db="EMBL/GenBank/DDBJ databases">
        <authorList>
            <consortium name="AG Swart"/>
            <person name="Singh M."/>
            <person name="Singh A."/>
            <person name="Seah K."/>
            <person name="Emmerich C."/>
        </authorList>
    </citation>
    <scope>NUCLEOTIDE SEQUENCE</scope>
    <source>
        <strain evidence="4">ATCC30299</strain>
    </source>
</reference>
<dbReference type="AlphaFoldDB" id="A0AAU9K405"/>
<dbReference type="PANTHER" id="PTHR10204:SF34">
    <property type="entry name" value="NAD(P)H DEHYDROGENASE [QUINONE] 1 ISOFORM 1"/>
    <property type="match status" value="1"/>
</dbReference>
<evidence type="ECO:0000313" key="5">
    <source>
        <dbReference type="Proteomes" id="UP001162131"/>
    </source>
</evidence>
<keyword evidence="2" id="KW-0560">Oxidoreductase</keyword>
<name>A0AAU9K405_9CILI</name>
<evidence type="ECO:0000256" key="2">
    <source>
        <dbReference type="ARBA" id="ARBA00023002"/>
    </source>
</evidence>
<protein>
    <recommendedName>
        <fullName evidence="3">Flavodoxin-like fold domain-containing protein</fullName>
    </recommendedName>
</protein>
<dbReference type="Pfam" id="PF02525">
    <property type="entry name" value="Flavodoxin_2"/>
    <property type="match status" value="1"/>
</dbReference>
<keyword evidence="5" id="KW-1185">Reference proteome</keyword>
<proteinExistence type="inferred from homology"/>
<dbReference type="GO" id="GO:0005829">
    <property type="term" value="C:cytosol"/>
    <property type="evidence" value="ECO:0007669"/>
    <property type="project" value="TreeGrafter"/>
</dbReference>
<dbReference type="InterPro" id="IPR003680">
    <property type="entry name" value="Flavodoxin_fold"/>
</dbReference>